<feature type="region of interest" description="Disordered" evidence="4">
    <location>
        <begin position="327"/>
        <end position="389"/>
    </location>
</feature>
<evidence type="ECO:0000259" key="5">
    <source>
        <dbReference type="PROSITE" id="PS50600"/>
    </source>
</evidence>
<dbReference type="Pfam" id="PF02902">
    <property type="entry name" value="Peptidase_C48"/>
    <property type="match status" value="1"/>
</dbReference>
<reference evidence="6 7" key="1">
    <citation type="submission" date="2023-11" db="EMBL/GenBank/DDBJ databases">
        <title>Dfirmibasis_genome.</title>
        <authorList>
            <person name="Edelbroek B."/>
            <person name="Kjellin J."/>
            <person name="Jerlstrom-Hultqvist J."/>
            <person name="Soderbom F."/>
        </authorList>
    </citation>
    <scope>NUCLEOTIDE SEQUENCE [LARGE SCALE GENOMIC DNA]</scope>
    <source>
        <strain evidence="6 7">TNS-C-14</strain>
    </source>
</reference>
<evidence type="ECO:0000256" key="3">
    <source>
        <dbReference type="ARBA" id="ARBA00022801"/>
    </source>
</evidence>
<comment type="caution">
    <text evidence="6">The sequence shown here is derived from an EMBL/GenBank/DDBJ whole genome shotgun (WGS) entry which is preliminary data.</text>
</comment>
<dbReference type="AlphaFoldDB" id="A0AAN7U4R6"/>
<name>A0AAN7U4R6_9MYCE</name>
<proteinExistence type="inferred from homology"/>
<feature type="domain" description="Ubiquitin-like protease family profile" evidence="5">
    <location>
        <begin position="451"/>
        <end position="636"/>
    </location>
</feature>
<dbReference type="InterPro" id="IPR038765">
    <property type="entry name" value="Papain-like_cys_pep_sf"/>
</dbReference>
<evidence type="ECO:0000313" key="7">
    <source>
        <dbReference type="Proteomes" id="UP001344447"/>
    </source>
</evidence>
<dbReference type="EMBL" id="JAVFKY010000001">
    <property type="protein sequence ID" value="KAK5581935.1"/>
    <property type="molecule type" value="Genomic_DNA"/>
</dbReference>
<feature type="compositionally biased region" description="Basic and acidic residues" evidence="4">
    <location>
        <begin position="103"/>
        <end position="115"/>
    </location>
</feature>
<comment type="similarity">
    <text evidence="1">Belongs to the peptidase C48 family.</text>
</comment>
<evidence type="ECO:0000256" key="2">
    <source>
        <dbReference type="ARBA" id="ARBA00022670"/>
    </source>
</evidence>
<dbReference type="Gene3D" id="1.10.418.20">
    <property type="match status" value="1"/>
</dbReference>
<dbReference type="SUPFAM" id="SSF54001">
    <property type="entry name" value="Cysteine proteinases"/>
    <property type="match status" value="1"/>
</dbReference>
<evidence type="ECO:0000256" key="4">
    <source>
        <dbReference type="SAM" id="MobiDB-lite"/>
    </source>
</evidence>
<keyword evidence="7" id="KW-1185">Reference proteome</keyword>
<accession>A0AAN7U4R6</accession>
<dbReference type="Proteomes" id="UP001344447">
    <property type="component" value="Unassembled WGS sequence"/>
</dbReference>
<feature type="compositionally biased region" description="Polar residues" evidence="4">
    <location>
        <begin position="327"/>
        <end position="348"/>
    </location>
</feature>
<evidence type="ECO:0000256" key="1">
    <source>
        <dbReference type="ARBA" id="ARBA00005234"/>
    </source>
</evidence>
<sequence>MSFDYLNEVIENSKNNQATIARITPSPLVSGRAGLGSLETSLPVGNDRISLEENSIENCEPRSNSSRNKSSLNFGFYRQQQQLDQQRQQQQQQQQQNNTRIFNPKENKPQNRRDPTLVYPTSIESDPIEECYDILLKSCLKGEKPIVSIGFSGPNSLIRTSIVGNGQVPAPNKHAITGPIVFCVNRIIIRSCIGSTPIELEIANKGTTINVTRSPSNKLDLQLEIHYGGGTSHLHNSDPPKENKLNPGTITFTSTDKNFNECWKFYLDKCALTHNDCVGNTGGASPIISGVDTGKNKMATAPTRIVPEAVDHLKSLKNLNTKSSFINKENINDNGTKNNRGGNISTLQDLKDRENNSNSDSDSDRNKPKSSISFGSGFPSNNLRSINNPLGVPATTLKLTKSQNTTPDDSFMIFPTKPTITKQRKDKLVVDGEEIVMVYPETQENNKTSQVKIIRNDIRRLEPGEFLNDSIIEFYSMYIKDKILSEEQRKKYFFFNSFFYKQFTNESNESLAYEDVKKWTGKEDLFSKDFIFVPINYAAHWSLMIICYPGADRVIGEYEKSPCMIYLDSLFKRPGQFANKLRKYLTLEWKNKKSIDGVTPEREFNQDNFPYHISHLPLQNNGSDCGVFLLHYLELFCKEPETSFKKPLERPGWFSASAIHKKRRDLKKLIYDIRSKQYPNARSLDEEEKFDLVYRAGAMSTNNVNGISNNGNGVNSNNNGFSGVGYQLGGSSQLDSSSLEILDETPTPQKNKLKVSENFLSDIDDDDDIDDSLNIGIDSTKFKENYNKFDKREKDKTQETTIDKLDVEGKTINTKDSNSLDLNNNNNNSNTVNKQQQQQKKQEDLEQSPILSSSSSSAPLPGRKKFQPLQTISVSKKSDNDISSNSSSSNSSSSNSSSSNSSSSNSSSSGSSDSESDSNDKAKKQKKKENSSIGSQGRIRGRLPSNAPKKRDRNSSDEGDNRKSKKKTLSLKSKPEPISESEEFLSEEDTTVPPVNRSYEKKNIPAIKQHKSIGGIGAEELDDSIEIDI</sequence>
<feature type="compositionally biased region" description="Low complexity" evidence="4">
    <location>
        <begin position="881"/>
        <end position="913"/>
    </location>
</feature>
<feature type="compositionally biased region" description="Low complexity" evidence="4">
    <location>
        <begin position="814"/>
        <end position="839"/>
    </location>
</feature>
<dbReference type="InterPro" id="IPR003653">
    <property type="entry name" value="Peptidase_C48_C"/>
</dbReference>
<feature type="compositionally biased region" description="Basic and acidic residues" evidence="4">
    <location>
        <begin position="953"/>
        <end position="962"/>
    </location>
</feature>
<dbReference type="GO" id="GO:0006508">
    <property type="term" value="P:proteolysis"/>
    <property type="evidence" value="ECO:0007669"/>
    <property type="project" value="UniProtKB-KW"/>
</dbReference>
<feature type="compositionally biased region" description="Polar residues" evidence="4">
    <location>
        <begin position="369"/>
        <end position="388"/>
    </location>
</feature>
<dbReference type="PROSITE" id="PS50600">
    <property type="entry name" value="ULP_PROTEASE"/>
    <property type="match status" value="1"/>
</dbReference>
<evidence type="ECO:0000313" key="6">
    <source>
        <dbReference type="EMBL" id="KAK5581935.1"/>
    </source>
</evidence>
<feature type="compositionally biased region" description="Acidic residues" evidence="4">
    <location>
        <begin position="979"/>
        <end position="990"/>
    </location>
</feature>
<gene>
    <name evidence="6" type="ORF">RB653_003516</name>
</gene>
<dbReference type="GO" id="GO:0008234">
    <property type="term" value="F:cysteine-type peptidase activity"/>
    <property type="evidence" value="ECO:0007669"/>
    <property type="project" value="InterPro"/>
</dbReference>
<protein>
    <recommendedName>
        <fullName evidence="5">Ubiquitin-like protease family profile domain-containing protein</fullName>
    </recommendedName>
</protein>
<keyword evidence="2" id="KW-0645">Protease</keyword>
<dbReference type="PANTHER" id="PTHR47764">
    <property type="entry name" value="UBIQUITIN-LIKE-SPECIFIC PROTEASE 2B-RELATED"/>
    <property type="match status" value="1"/>
</dbReference>
<feature type="region of interest" description="Disordered" evidence="4">
    <location>
        <begin position="813"/>
        <end position="997"/>
    </location>
</feature>
<organism evidence="6 7">
    <name type="scientific">Dictyostelium firmibasis</name>
    <dbReference type="NCBI Taxonomy" id="79012"/>
    <lineage>
        <taxon>Eukaryota</taxon>
        <taxon>Amoebozoa</taxon>
        <taxon>Evosea</taxon>
        <taxon>Eumycetozoa</taxon>
        <taxon>Dictyostelia</taxon>
        <taxon>Dictyosteliales</taxon>
        <taxon>Dictyosteliaceae</taxon>
        <taxon>Dictyostelium</taxon>
    </lineage>
</organism>
<feature type="region of interest" description="Disordered" evidence="4">
    <location>
        <begin position="80"/>
        <end position="120"/>
    </location>
</feature>
<dbReference type="Gene3D" id="3.30.310.130">
    <property type="entry name" value="Ubiquitin-related"/>
    <property type="match status" value="1"/>
</dbReference>
<feature type="compositionally biased region" description="Low complexity" evidence="4">
    <location>
        <begin position="80"/>
        <end position="96"/>
    </location>
</feature>
<dbReference type="PANTHER" id="PTHR47764:SF2">
    <property type="entry name" value="UBIQUITIN-LIKE PROTEASE FAMILY PROFILE DOMAIN-CONTAINING PROTEIN"/>
    <property type="match status" value="1"/>
</dbReference>
<keyword evidence="3" id="KW-0378">Hydrolase</keyword>